<dbReference type="Proteomes" id="UP000195991">
    <property type="component" value="Unassembled WGS sequence"/>
</dbReference>
<dbReference type="GO" id="GO:0015234">
    <property type="term" value="F:thiamine transmembrane transporter activity"/>
    <property type="evidence" value="ECO:0007669"/>
    <property type="project" value="InterPro"/>
</dbReference>
<dbReference type="AlphaFoldDB" id="A0A1C4GBB0"/>
<organism evidence="2 3">
    <name type="scientific">Bacillus thuringiensis</name>
    <dbReference type="NCBI Taxonomy" id="1428"/>
    <lineage>
        <taxon>Bacteria</taxon>
        <taxon>Bacillati</taxon>
        <taxon>Bacillota</taxon>
        <taxon>Bacilli</taxon>
        <taxon>Bacillales</taxon>
        <taxon>Bacillaceae</taxon>
        <taxon>Bacillus</taxon>
        <taxon>Bacillus cereus group</taxon>
    </lineage>
</organism>
<keyword evidence="1" id="KW-0472">Membrane</keyword>
<feature type="transmembrane region" description="Helical" evidence="1">
    <location>
        <begin position="137"/>
        <end position="164"/>
    </location>
</feature>
<feature type="transmembrane region" description="Helical" evidence="1">
    <location>
        <begin position="176"/>
        <end position="202"/>
    </location>
</feature>
<dbReference type="RefSeq" id="WP_087984900.1">
    <property type="nucleotide sequence ID" value="NZ_FMBI01000042.1"/>
</dbReference>
<evidence type="ECO:0000313" key="3">
    <source>
        <dbReference type="Proteomes" id="UP000195991"/>
    </source>
</evidence>
<feature type="transmembrane region" description="Helical" evidence="1">
    <location>
        <begin position="31"/>
        <end position="50"/>
    </location>
</feature>
<dbReference type="Pfam" id="PF09515">
    <property type="entry name" value="Thia_YuaJ"/>
    <property type="match status" value="1"/>
</dbReference>
<keyword evidence="1" id="KW-0812">Transmembrane</keyword>
<feature type="transmembrane region" description="Helical" evidence="1">
    <location>
        <begin position="7"/>
        <end position="25"/>
    </location>
</feature>
<keyword evidence="1" id="KW-1133">Transmembrane helix</keyword>
<protein>
    <submittedName>
        <fullName evidence="2">Thiamine transporter</fullName>
    </submittedName>
</protein>
<dbReference type="InterPro" id="IPR012651">
    <property type="entry name" value="Thia_Transptr_ThiT"/>
</dbReference>
<dbReference type="EMBL" id="FMBI01000042">
    <property type="protein sequence ID" value="SCC65416.1"/>
    <property type="molecule type" value="Genomic_DNA"/>
</dbReference>
<gene>
    <name evidence="2" type="ORF">BTT61001_05563</name>
</gene>
<feature type="transmembrane region" description="Helical" evidence="1">
    <location>
        <begin position="83"/>
        <end position="100"/>
    </location>
</feature>
<name>A0A1C4GBB0_BACTU</name>
<sequence>MRNTNLQAMIESAILAAFALVIDILPLSIKISATGGSISFAMIPIFIIAYRWGFKMAFLGGLIWGLLQIVVGDAIIVTPIQVLIEYFVAFAFIGFAGLFYRPIQKALLTSNENSLEQSNLSSRKDKPSQKQNEGKKVIGYIIVATFVGSFARYFCHFIAGIIFWGQYAPKGQSAVLYSLIFNGSTMIGSYILCTVLLIFLFITSPRLFKSINAYQLNSKKKSAS</sequence>
<dbReference type="Gene3D" id="1.10.1760.20">
    <property type="match status" value="1"/>
</dbReference>
<evidence type="ECO:0000256" key="1">
    <source>
        <dbReference type="SAM" id="Phobius"/>
    </source>
</evidence>
<reference evidence="2 3" key="1">
    <citation type="submission" date="2016-08" db="EMBL/GenBank/DDBJ databases">
        <authorList>
            <person name="Seilhamer J.J."/>
        </authorList>
    </citation>
    <scope>NUCLEOTIDE SEQUENCE [LARGE SCALE GENOMIC DNA]</scope>
    <source>
        <strain evidence="2 3">IEBC_T61001</strain>
    </source>
</reference>
<evidence type="ECO:0000313" key="2">
    <source>
        <dbReference type="EMBL" id="SCC65416.1"/>
    </source>
</evidence>
<proteinExistence type="predicted"/>
<dbReference type="GO" id="GO:0005886">
    <property type="term" value="C:plasma membrane"/>
    <property type="evidence" value="ECO:0007669"/>
    <property type="project" value="InterPro"/>
</dbReference>
<feature type="transmembrane region" description="Helical" evidence="1">
    <location>
        <begin position="57"/>
        <end position="77"/>
    </location>
</feature>
<accession>A0A1C4GBB0</accession>